<dbReference type="AlphaFoldDB" id="A0A919ML46"/>
<dbReference type="GO" id="GO:0016757">
    <property type="term" value="F:glycosyltransferase activity"/>
    <property type="evidence" value="ECO:0007669"/>
    <property type="project" value="UniProtKB-KW"/>
</dbReference>
<dbReference type="InterPro" id="IPR028098">
    <property type="entry name" value="Glyco_trans_4-like_N"/>
</dbReference>
<evidence type="ECO:0008006" key="7">
    <source>
        <dbReference type="Google" id="ProtNLM"/>
    </source>
</evidence>
<dbReference type="RefSeq" id="WP_203768356.1">
    <property type="nucleotide sequence ID" value="NZ_BAAAYJ010000002.1"/>
</dbReference>
<reference evidence="5" key="1">
    <citation type="submission" date="2021-01" db="EMBL/GenBank/DDBJ databases">
        <title>Whole genome shotgun sequence of Actinoplanes nipponensis NBRC 14063.</title>
        <authorList>
            <person name="Komaki H."/>
            <person name="Tamura T."/>
        </authorList>
    </citation>
    <scope>NUCLEOTIDE SEQUENCE</scope>
    <source>
        <strain evidence="5">NBRC 14063</strain>
    </source>
</reference>
<evidence type="ECO:0000256" key="2">
    <source>
        <dbReference type="ARBA" id="ARBA00022679"/>
    </source>
</evidence>
<dbReference type="SUPFAM" id="SSF53756">
    <property type="entry name" value="UDP-Glycosyltransferase/glycogen phosphorylase"/>
    <property type="match status" value="1"/>
</dbReference>
<protein>
    <recommendedName>
        <fullName evidence="7">Glycogen(Starch) synthase</fullName>
    </recommendedName>
</protein>
<dbReference type="Pfam" id="PF00534">
    <property type="entry name" value="Glycos_transf_1"/>
    <property type="match status" value="1"/>
</dbReference>
<sequence>MRAVVYVALGTRRIGAAVAHTAGLAAAGTPVTLLIADRPEWTGAGIAPGVTVLRVPAGATGAVLRAARRLLLAAGSPLRDGDLLVAGDPEALAVAWSVGRRRPEVVIRLEPSGEPGRRTAAAGLAVVTPWYPSPDDPYAGAFVQAATAATGPDHDRVAVLHTQNWYYSPTGVTGTRVGVAAERQAARSGHAVVLDTPEGELTRVAVPTAAGRGYPAFAEAQVRALRASLPTGRIEAPLVHAHTGMLAGVVATRLARPDARIVVTEHATFLAEVFRQPGARQQYAAMLARADAVLCVGGHLRDQLAGFFPGYAHKLRVVPNAIDFDRFAMRPRPPRELLRWLYAGRLMAHKGVLTLVDGFARIAAEDPRVTLTLVGAGPLADPLDRRIAALGLGGRITRRPPVPPGEVTALMHEHDLLVHASRRETFGMTVVEAVATGTPVLVARSQGPQETLAGVAGLAGLLIEPSDDPAVIADGYRRLRSRLSTLDLPAARAALAARYGSAAVAARLREVYAPDSAGPAGAPAAPAPTVAASRPWPVRLGRLVLVGAPDGVLGGLQWAASRVPAPGPEAVVRRFRRVPGAVRDRMAGRCRAAP</sequence>
<evidence type="ECO:0000259" key="3">
    <source>
        <dbReference type="Pfam" id="PF00534"/>
    </source>
</evidence>
<dbReference type="EMBL" id="BOMQ01000030">
    <property type="protein sequence ID" value="GIE49161.1"/>
    <property type="molecule type" value="Genomic_DNA"/>
</dbReference>
<accession>A0A919ML46</accession>
<gene>
    <name evidence="5" type="ORF">Ani05nite_26950</name>
</gene>
<dbReference type="InterPro" id="IPR001296">
    <property type="entry name" value="Glyco_trans_1"/>
</dbReference>
<proteinExistence type="predicted"/>
<keyword evidence="6" id="KW-1185">Reference proteome</keyword>
<dbReference type="GO" id="GO:1901137">
    <property type="term" value="P:carbohydrate derivative biosynthetic process"/>
    <property type="evidence" value="ECO:0007669"/>
    <property type="project" value="UniProtKB-ARBA"/>
</dbReference>
<evidence type="ECO:0000259" key="4">
    <source>
        <dbReference type="Pfam" id="PF13439"/>
    </source>
</evidence>
<dbReference type="InterPro" id="IPR050194">
    <property type="entry name" value="Glycosyltransferase_grp1"/>
</dbReference>
<dbReference type="Proteomes" id="UP000647172">
    <property type="component" value="Unassembled WGS sequence"/>
</dbReference>
<dbReference type="Pfam" id="PF13439">
    <property type="entry name" value="Glyco_transf_4"/>
    <property type="match status" value="1"/>
</dbReference>
<keyword evidence="1" id="KW-0328">Glycosyltransferase</keyword>
<evidence type="ECO:0000256" key="1">
    <source>
        <dbReference type="ARBA" id="ARBA00022676"/>
    </source>
</evidence>
<name>A0A919ML46_9ACTN</name>
<dbReference type="PANTHER" id="PTHR45947">
    <property type="entry name" value="SULFOQUINOVOSYL TRANSFERASE SQD2"/>
    <property type="match status" value="1"/>
</dbReference>
<dbReference type="CDD" id="cd03801">
    <property type="entry name" value="GT4_PimA-like"/>
    <property type="match status" value="1"/>
</dbReference>
<organism evidence="5 6">
    <name type="scientific">Actinoplanes nipponensis</name>
    <dbReference type="NCBI Taxonomy" id="135950"/>
    <lineage>
        <taxon>Bacteria</taxon>
        <taxon>Bacillati</taxon>
        <taxon>Actinomycetota</taxon>
        <taxon>Actinomycetes</taxon>
        <taxon>Micromonosporales</taxon>
        <taxon>Micromonosporaceae</taxon>
        <taxon>Actinoplanes</taxon>
    </lineage>
</organism>
<feature type="domain" description="Glycosyltransferase subfamily 4-like N-terminal" evidence="4">
    <location>
        <begin position="183"/>
        <end position="326"/>
    </location>
</feature>
<comment type="caution">
    <text evidence="5">The sequence shown here is derived from an EMBL/GenBank/DDBJ whole genome shotgun (WGS) entry which is preliminary data.</text>
</comment>
<evidence type="ECO:0000313" key="5">
    <source>
        <dbReference type="EMBL" id="GIE49161.1"/>
    </source>
</evidence>
<keyword evidence="2" id="KW-0808">Transferase</keyword>
<feature type="domain" description="Glycosyl transferase family 1" evidence="3">
    <location>
        <begin position="340"/>
        <end position="478"/>
    </location>
</feature>
<dbReference type="Gene3D" id="3.40.50.2000">
    <property type="entry name" value="Glycogen Phosphorylase B"/>
    <property type="match status" value="2"/>
</dbReference>
<dbReference type="PANTHER" id="PTHR45947:SF3">
    <property type="entry name" value="SULFOQUINOVOSYL TRANSFERASE SQD2"/>
    <property type="match status" value="1"/>
</dbReference>
<evidence type="ECO:0000313" key="6">
    <source>
        <dbReference type="Proteomes" id="UP000647172"/>
    </source>
</evidence>